<dbReference type="InterPro" id="IPR032710">
    <property type="entry name" value="NTF2-like_dom_sf"/>
</dbReference>
<reference evidence="2 3" key="1">
    <citation type="submission" date="2017-08" db="EMBL/GenBank/DDBJ databases">
        <title>Infants hospitalized years apart are colonized by the same room-sourced microbial strains.</title>
        <authorList>
            <person name="Brooks B."/>
            <person name="Olm M.R."/>
            <person name="Firek B.A."/>
            <person name="Baker R."/>
            <person name="Thomas B.C."/>
            <person name="Morowitz M.J."/>
            <person name="Banfield J.F."/>
        </authorList>
    </citation>
    <scope>NUCLEOTIDE SEQUENCE [LARGE SCALE GENOMIC DNA]</scope>
    <source>
        <strain evidence="2">S2_005_002_R2_33</strain>
    </source>
</reference>
<dbReference type="InterPro" id="IPR013100">
    <property type="entry name" value="LEH"/>
</dbReference>
<comment type="caution">
    <text evidence="2">The sequence shown here is derived from an EMBL/GenBank/DDBJ whole genome shotgun (WGS) entry which is preliminary data.</text>
</comment>
<evidence type="ECO:0000313" key="2">
    <source>
        <dbReference type="EMBL" id="PZQ53718.1"/>
    </source>
</evidence>
<sequence>MAGPLQEVLAFFGESGGTAQDMISAMRKRFTPITRWENVGVATTVGIEEAMAFVEGFLARIPFERCEVVVHHAAAHGNVVLTERSDIFYGADGAELVSLRLMGALEMDGPYITAWRDYFDTKGF</sequence>
<dbReference type="SUPFAM" id="SSF54427">
    <property type="entry name" value="NTF2-like"/>
    <property type="match status" value="1"/>
</dbReference>
<dbReference type="Gene3D" id="3.10.450.50">
    <property type="match status" value="1"/>
</dbReference>
<evidence type="ECO:0000313" key="3">
    <source>
        <dbReference type="Proteomes" id="UP000249082"/>
    </source>
</evidence>
<dbReference type="Proteomes" id="UP000249082">
    <property type="component" value="Unassembled WGS sequence"/>
</dbReference>
<accession>A0A2W5NMK2</accession>
<dbReference type="Pfam" id="PF07858">
    <property type="entry name" value="LEH"/>
    <property type="match status" value="1"/>
</dbReference>
<gene>
    <name evidence="2" type="ORF">DI555_15785</name>
</gene>
<organism evidence="2 3">
    <name type="scientific">Novosphingobium pentaromativorans</name>
    <dbReference type="NCBI Taxonomy" id="205844"/>
    <lineage>
        <taxon>Bacteria</taxon>
        <taxon>Pseudomonadati</taxon>
        <taxon>Pseudomonadota</taxon>
        <taxon>Alphaproteobacteria</taxon>
        <taxon>Sphingomonadales</taxon>
        <taxon>Sphingomonadaceae</taxon>
        <taxon>Novosphingobium</taxon>
    </lineage>
</organism>
<proteinExistence type="predicted"/>
<protein>
    <recommendedName>
        <fullName evidence="1">Limonene-1,2-epoxide hydrolase domain-containing protein</fullName>
    </recommendedName>
</protein>
<dbReference type="AlphaFoldDB" id="A0A2W5NMK2"/>
<feature type="domain" description="Limonene-1,2-epoxide hydrolase" evidence="1">
    <location>
        <begin position="34"/>
        <end position="121"/>
    </location>
</feature>
<name>A0A2W5NMK2_9SPHN</name>
<dbReference type="EMBL" id="QFPX01000013">
    <property type="protein sequence ID" value="PZQ53718.1"/>
    <property type="molecule type" value="Genomic_DNA"/>
</dbReference>
<evidence type="ECO:0000259" key="1">
    <source>
        <dbReference type="Pfam" id="PF07858"/>
    </source>
</evidence>